<proteinExistence type="inferred from homology"/>
<feature type="non-terminal residue" evidence="4">
    <location>
        <position position="1"/>
    </location>
</feature>
<evidence type="ECO:0000313" key="5">
    <source>
        <dbReference type="Proteomes" id="UP000536260"/>
    </source>
</evidence>
<evidence type="ECO:0000313" key="4">
    <source>
        <dbReference type="EMBL" id="NXT26999.1"/>
    </source>
</evidence>
<dbReference type="Pfam" id="PF00078">
    <property type="entry name" value="RVT_1"/>
    <property type="match status" value="1"/>
</dbReference>
<evidence type="ECO:0000259" key="3">
    <source>
        <dbReference type="PROSITE" id="PS50878"/>
    </source>
</evidence>
<dbReference type="InterPro" id="IPR000477">
    <property type="entry name" value="RT_dom"/>
</dbReference>
<dbReference type="PROSITE" id="PS50878">
    <property type="entry name" value="RT_POL"/>
    <property type="match status" value="1"/>
</dbReference>
<dbReference type="InterPro" id="IPR051320">
    <property type="entry name" value="Viral_Replic_Matur_Polypro"/>
</dbReference>
<evidence type="ECO:0000256" key="2">
    <source>
        <dbReference type="ARBA" id="ARBA00012180"/>
    </source>
</evidence>
<gene>
    <name evidence="4" type="primary">Ervk10</name>
    <name evidence="4" type="ORF">SYRPAR_R12210</name>
</gene>
<dbReference type="Proteomes" id="UP000536260">
    <property type="component" value="Unassembled WGS sequence"/>
</dbReference>
<dbReference type="GO" id="GO:0004523">
    <property type="term" value="F:RNA-DNA hybrid ribonuclease activity"/>
    <property type="evidence" value="ECO:0007669"/>
    <property type="project" value="UniProtKB-EC"/>
</dbReference>
<reference evidence="4 5" key="1">
    <citation type="submission" date="2019-09" db="EMBL/GenBank/DDBJ databases">
        <title>Bird 10,000 Genomes (B10K) Project - Family phase.</title>
        <authorList>
            <person name="Zhang G."/>
        </authorList>
    </citation>
    <scope>NUCLEOTIDE SEQUENCE [LARGE SCALE GENOMIC DNA]</scope>
    <source>
        <strain evidence="4">B10K-DU-003-42</strain>
        <tissue evidence="4">Mixed tissue sample</tissue>
    </source>
</reference>
<name>A0A7L3B579_9AVES</name>
<dbReference type="EC" id="3.1.26.4" evidence="2"/>
<dbReference type="Gene3D" id="3.30.70.270">
    <property type="match status" value="1"/>
</dbReference>
<accession>A0A7L3B579</accession>
<dbReference type="EMBL" id="VZTO01021019">
    <property type="protein sequence ID" value="NXT26999.1"/>
    <property type="molecule type" value="Genomic_DNA"/>
</dbReference>
<comment type="similarity">
    <text evidence="1">Belongs to the beta type-B retroviral polymerase family. HERV class-II K(HML-2) pol subfamily.</text>
</comment>
<dbReference type="SUPFAM" id="SSF56672">
    <property type="entry name" value="DNA/RNA polymerases"/>
    <property type="match status" value="1"/>
</dbReference>
<feature type="non-terminal residue" evidence="4">
    <location>
        <position position="147"/>
    </location>
</feature>
<evidence type="ECO:0000256" key="1">
    <source>
        <dbReference type="ARBA" id="ARBA00010879"/>
    </source>
</evidence>
<keyword evidence="5" id="KW-1185">Reference proteome</keyword>
<comment type="caution">
    <text evidence="4">The sequence shown here is derived from an EMBL/GenBank/DDBJ whole genome shotgun (WGS) entry which is preliminary data.</text>
</comment>
<dbReference type="PANTHER" id="PTHR33064:SF37">
    <property type="entry name" value="RIBONUCLEASE H"/>
    <property type="match status" value="1"/>
</dbReference>
<dbReference type="InterPro" id="IPR043502">
    <property type="entry name" value="DNA/RNA_pol_sf"/>
</dbReference>
<dbReference type="AlphaFoldDB" id="A0A7L3B579"/>
<protein>
    <recommendedName>
        <fullName evidence="2">ribonuclease H</fullName>
        <ecNumber evidence="2">3.1.26.4</ecNumber>
    </recommendedName>
</protein>
<sequence length="147" mass="16321">ATIDVKDMFFMVPIQESDQDKFAFTWQGIQYTFTRLPQGYRHSPTLAHHALAQVLAEITPEEGVKTYQYIDDILVGGSNITAVGQTQTKIITHLEGLGLQIPTEKVQLPSSEVRFLGIWWRGGAACIPPETLATLEQIKIPGNKKGL</sequence>
<feature type="domain" description="Reverse transcriptase" evidence="3">
    <location>
        <begin position="1"/>
        <end position="120"/>
    </location>
</feature>
<dbReference type="InterPro" id="IPR043128">
    <property type="entry name" value="Rev_trsase/Diguanyl_cyclase"/>
</dbReference>
<organism evidence="4 5">
    <name type="scientific">Syrrhaptes paradoxus</name>
    <name type="common">Pallas's sandgrouse</name>
    <dbReference type="NCBI Taxonomy" id="302527"/>
    <lineage>
        <taxon>Eukaryota</taxon>
        <taxon>Metazoa</taxon>
        <taxon>Chordata</taxon>
        <taxon>Craniata</taxon>
        <taxon>Vertebrata</taxon>
        <taxon>Euteleostomi</taxon>
        <taxon>Archelosauria</taxon>
        <taxon>Archosauria</taxon>
        <taxon>Dinosauria</taxon>
        <taxon>Saurischia</taxon>
        <taxon>Theropoda</taxon>
        <taxon>Coelurosauria</taxon>
        <taxon>Aves</taxon>
        <taxon>Neognathae</taxon>
        <taxon>Neoaves</taxon>
        <taxon>Columbimorphae</taxon>
        <taxon>Pterocliformes</taxon>
        <taxon>Pteroclidae</taxon>
        <taxon>Syrrhaptes</taxon>
    </lineage>
</organism>
<dbReference type="PANTHER" id="PTHR33064">
    <property type="entry name" value="POL PROTEIN"/>
    <property type="match status" value="1"/>
</dbReference>